<dbReference type="InterPro" id="IPR002347">
    <property type="entry name" value="SDR_fam"/>
</dbReference>
<dbReference type="Pfam" id="PF13561">
    <property type="entry name" value="adh_short_C2"/>
    <property type="match status" value="1"/>
</dbReference>
<dbReference type="Gene3D" id="3.40.50.720">
    <property type="entry name" value="NAD(P)-binding Rossmann-like Domain"/>
    <property type="match status" value="1"/>
</dbReference>
<comment type="caution">
    <text evidence="3">The sequence shown here is derived from an EMBL/GenBank/DDBJ whole genome shotgun (WGS) entry which is preliminary data.</text>
</comment>
<dbReference type="STRING" id="337451.A0A3S3PZC0"/>
<keyword evidence="1" id="KW-0521">NADP</keyword>
<dbReference type="AlphaFoldDB" id="A0A3S3PZC0"/>
<dbReference type="GO" id="GO:0016491">
    <property type="term" value="F:oxidoreductase activity"/>
    <property type="evidence" value="ECO:0007669"/>
    <property type="project" value="UniProtKB-KW"/>
</dbReference>
<dbReference type="InterPro" id="IPR036291">
    <property type="entry name" value="NAD(P)-bd_dom_sf"/>
</dbReference>
<gene>
    <name evidence="3" type="ORF">CKAN_00481200</name>
</gene>
<dbReference type="InterPro" id="IPR045000">
    <property type="entry name" value="TR"/>
</dbReference>
<protein>
    <submittedName>
        <fullName evidence="3">Tropinone reductase-like protein</fullName>
    </submittedName>
</protein>
<keyword evidence="2" id="KW-0560">Oxidoreductase</keyword>
<evidence type="ECO:0000313" key="4">
    <source>
        <dbReference type="Proteomes" id="UP000283530"/>
    </source>
</evidence>
<dbReference type="PANTHER" id="PTHR42898:SF6">
    <property type="entry name" value="NADP-DEPENDENT MANNITOL DEHYDROGENASE"/>
    <property type="match status" value="1"/>
</dbReference>
<dbReference type="Proteomes" id="UP000283530">
    <property type="component" value="Unassembled WGS sequence"/>
</dbReference>
<keyword evidence="4" id="KW-1185">Reference proteome</keyword>
<evidence type="ECO:0000256" key="2">
    <source>
        <dbReference type="ARBA" id="ARBA00023002"/>
    </source>
</evidence>
<reference evidence="3 4" key="1">
    <citation type="journal article" date="2019" name="Nat. Plants">
        <title>Stout camphor tree genome fills gaps in understanding of flowering plant genome evolution.</title>
        <authorList>
            <person name="Chaw S.M."/>
            <person name="Liu Y.C."/>
            <person name="Wu Y.W."/>
            <person name="Wang H.Y."/>
            <person name="Lin C.I."/>
            <person name="Wu C.S."/>
            <person name="Ke H.M."/>
            <person name="Chang L.Y."/>
            <person name="Hsu C.Y."/>
            <person name="Yang H.T."/>
            <person name="Sudianto E."/>
            <person name="Hsu M.H."/>
            <person name="Wu K.P."/>
            <person name="Wang L.N."/>
            <person name="Leebens-Mack J.H."/>
            <person name="Tsai I.J."/>
        </authorList>
    </citation>
    <scope>NUCLEOTIDE SEQUENCE [LARGE SCALE GENOMIC DNA]</scope>
    <source>
        <strain evidence="4">cv. Chaw 1501</strain>
        <tissue evidence="3">Young leaves</tissue>
    </source>
</reference>
<name>A0A3S3PZC0_9MAGN</name>
<dbReference type="OrthoDB" id="1085208at2759"/>
<sequence>MESLVEGALARTPLGRFGEPEEVSSMITFLCLPAASYITGQVIGIDGGVSVNEGHTSFSHSKPLRIDAFQFIGATIYDQNASPDPIGDKKIV</sequence>
<evidence type="ECO:0000256" key="1">
    <source>
        <dbReference type="ARBA" id="ARBA00022857"/>
    </source>
</evidence>
<proteinExistence type="predicted"/>
<evidence type="ECO:0000313" key="3">
    <source>
        <dbReference type="EMBL" id="RWR76371.1"/>
    </source>
</evidence>
<dbReference type="PANTHER" id="PTHR42898">
    <property type="entry name" value="TROPINONE REDUCTASE"/>
    <property type="match status" value="1"/>
</dbReference>
<dbReference type="SUPFAM" id="SSF51735">
    <property type="entry name" value="NAD(P)-binding Rossmann-fold domains"/>
    <property type="match status" value="1"/>
</dbReference>
<dbReference type="EMBL" id="QPKB01000002">
    <property type="protein sequence ID" value="RWR76371.1"/>
    <property type="molecule type" value="Genomic_DNA"/>
</dbReference>
<accession>A0A3S3PZC0</accession>
<organism evidence="3 4">
    <name type="scientific">Cinnamomum micranthum f. kanehirae</name>
    <dbReference type="NCBI Taxonomy" id="337451"/>
    <lineage>
        <taxon>Eukaryota</taxon>
        <taxon>Viridiplantae</taxon>
        <taxon>Streptophyta</taxon>
        <taxon>Embryophyta</taxon>
        <taxon>Tracheophyta</taxon>
        <taxon>Spermatophyta</taxon>
        <taxon>Magnoliopsida</taxon>
        <taxon>Magnoliidae</taxon>
        <taxon>Laurales</taxon>
        <taxon>Lauraceae</taxon>
        <taxon>Cinnamomum</taxon>
    </lineage>
</organism>